<dbReference type="GO" id="GO:0016763">
    <property type="term" value="F:pentosyltransferase activity"/>
    <property type="evidence" value="ECO:0007669"/>
    <property type="project" value="UniProtKB-ARBA"/>
</dbReference>
<dbReference type="Proteomes" id="UP001190700">
    <property type="component" value="Unassembled WGS sequence"/>
</dbReference>
<reference evidence="5 6" key="1">
    <citation type="journal article" date="2015" name="Genome Biol. Evol.">
        <title>Comparative Genomics of a Bacterivorous Green Alga Reveals Evolutionary Causalities and Consequences of Phago-Mixotrophic Mode of Nutrition.</title>
        <authorList>
            <person name="Burns J.A."/>
            <person name="Paasch A."/>
            <person name="Narechania A."/>
            <person name="Kim E."/>
        </authorList>
    </citation>
    <scope>NUCLEOTIDE SEQUENCE [LARGE SCALE GENOMIC DNA]</scope>
    <source>
        <strain evidence="5 6">PLY_AMNH</strain>
    </source>
</reference>
<feature type="domain" description="Glycosyltransferase 61 catalytic" evidence="4">
    <location>
        <begin position="80"/>
        <end position="177"/>
    </location>
</feature>
<evidence type="ECO:0000313" key="5">
    <source>
        <dbReference type="EMBL" id="KAK3260276.1"/>
    </source>
</evidence>
<proteinExistence type="predicted"/>
<keyword evidence="1" id="KW-0328">Glycosyltransferase</keyword>
<evidence type="ECO:0000256" key="3">
    <source>
        <dbReference type="ARBA" id="ARBA00023180"/>
    </source>
</evidence>
<dbReference type="Pfam" id="PF04577">
    <property type="entry name" value="Glyco_transf_61"/>
    <property type="match status" value="1"/>
</dbReference>
<dbReference type="EMBL" id="LGRX02017929">
    <property type="protein sequence ID" value="KAK3260276.1"/>
    <property type="molecule type" value="Genomic_DNA"/>
</dbReference>
<dbReference type="AlphaFoldDB" id="A0AAE0FI74"/>
<dbReference type="InterPro" id="IPR007657">
    <property type="entry name" value="Glycosyltransferase_61"/>
</dbReference>
<keyword evidence="3" id="KW-0325">Glycoprotein</keyword>
<accession>A0AAE0FI74</accession>
<evidence type="ECO:0000313" key="6">
    <source>
        <dbReference type="Proteomes" id="UP001190700"/>
    </source>
</evidence>
<name>A0AAE0FI74_9CHLO</name>
<dbReference type="PANTHER" id="PTHR20961">
    <property type="entry name" value="GLYCOSYLTRANSFERASE"/>
    <property type="match status" value="1"/>
</dbReference>
<keyword evidence="2" id="KW-0808">Transferase</keyword>
<evidence type="ECO:0000256" key="2">
    <source>
        <dbReference type="ARBA" id="ARBA00022679"/>
    </source>
</evidence>
<organism evidence="5 6">
    <name type="scientific">Cymbomonas tetramitiformis</name>
    <dbReference type="NCBI Taxonomy" id="36881"/>
    <lineage>
        <taxon>Eukaryota</taxon>
        <taxon>Viridiplantae</taxon>
        <taxon>Chlorophyta</taxon>
        <taxon>Pyramimonadophyceae</taxon>
        <taxon>Pyramimonadales</taxon>
        <taxon>Pyramimonadaceae</taxon>
        <taxon>Cymbomonas</taxon>
    </lineage>
</organism>
<protein>
    <recommendedName>
        <fullName evidence="4">Glycosyltransferase 61 catalytic domain-containing protein</fullName>
    </recommendedName>
</protein>
<keyword evidence="6" id="KW-1185">Reference proteome</keyword>
<gene>
    <name evidence="5" type="ORF">CYMTET_30759</name>
</gene>
<dbReference type="GO" id="GO:0005794">
    <property type="term" value="C:Golgi apparatus"/>
    <property type="evidence" value="ECO:0007669"/>
    <property type="project" value="UniProtKB-ARBA"/>
</dbReference>
<dbReference type="InterPro" id="IPR049625">
    <property type="entry name" value="Glyco_transf_61_cat"/>
</dbReference>
<sequence length="284" mass="31794">DQIVVVNLPAEFQEVPFATFYAPFQMPIFRLDSKGLSCFKRSVLVGYPQHSFGRQEVTPTLMASFRAFLYEGWGVPQAPRLGPFQRPRIAIISRAQRNSLHTTGAGGRTRKARRHLSNEQGIAEALQNALGWEVELVRLETMPLLKQVEYMQRVTVLISVHTAGLMHSFWLQPGCVVFQINVPGTHYGSYEFETRPAEMRWRGNAQVEVPMARLAHLGGVTLLQGWAEAPSAAVMQLWRGSSRAKARYAQLALTERGMGVGISRLSPHSPNLILNLLKSCLKMI</sequence>
<feature type="non-terminal residue" evidence="5">
    <location>
        <position position="1"/>
    </location>
</feature>
<evidence type="ECO:0000256" key="1">
    <source>
        <dbReference type="ARBA" id="ARBA00022676"/>
    </source>
</evidence>
<comment type="caution">
    <text evidence="5">The sequence shown here is derived from an EMBL/GenBank/DDBJ whole genome shotgun (WGS) entry which is preliminary data.</text>
</comment>
<evidence type="ECO:0000259" key="4">
    <source>
        <dbReference type="Pfam" id="PF04577"/>
    </source>
</evidence>